<feature type="binding site" description="covalent" evidence="8">
    <location>
        <position position="36"/>
    </location>
    <ligand>
        <name>heme c</name>
        <dbReference type="ChEBI" id="CHEBI:61717"/>
        <label>1</label>
    </ligand>
</feature>
<dbReference type="EMBL" id="PYNS01000018">
    <property type="protein sequence ID" value="PSV09502.1"/>
    <property type="molecule type" value="Genomic_DNA"/>
</dbReference>
<evidence type="ECO:0000256" key="5">
    <source>
        <dbReference type="ARBA" id="ARBA00022764"/>
    </source>
</evidence>
<evidence type="ECO:0000256" key="8">
    <source>
        <dbReference type="PIRSR" id="PIRSR000005-1"/>
    </source>
</evidence>
<accession>A0A2T3KSP8</accession>
<feature type="binding site" description="axial binding residue" evidence="9">
    <location>
        <position position="141"/>
    </location>
    <ligand>
        <name>heme c</name>
        <dbReference type="ChEBI" id="CHEBI:61717"/>
        <label>2</label>
    </ligand>
    <ligandPart>
        <name>Fe</name>
        <dbReference type="ChEBI" id="CHEBI:18248"/>
    </ligandPart>
</feature>
<feature type="binding site" description="covalent" evidence="8">
    <location>
        <position position="33"/>
    </location>
    <ligand>
        <name>heme c</name>
        <dbReference type="ChEBI" id="CHEBI:61717"/>
        <label>1</label>
    </ligand>
</feature>
<dbReference type="SUPFAM" id="SSF46626">
    <property type="entry name" value="Cytochrome c"/>
    <property type="match status" value="2"/>
</dbReference>
<dbReference type="GO" id="GO:0042597">
    <property type="term" value="C:periplasmic space"/>
    <property type="evidence" value="ECO:0007669"/>
    <property type="project" value="UniProtKB-SubCell"/>
</dbReference>
<dbReference type="Gene3D" id="1.10.760.10">
    <property type="entry name" value="Cytochrome c-like domain"/>
    <property type="match status" value="2"/>
</dbReference>
<dbReference type="PRINTS" id="PR00605">
    <property type="entry name" value="CYTCHROMECIC"/>
</dbReference>
<feature type="signal peptide" evidence="10">
    <location>
        <begin position="1"/>
        <end position="18"/>
    </location>
</feature>
<evidence type="ECO:0000256" key="7">
    <source>
        <dbReference type="ARBA" id="ARBA00023004"/>
    </source>
</evidence>
<dbReference type="PANTHER" id="PTHR33751:SF9">
    <property type="entry name" value="CYTOCHROME C4"/>
    <property type="match status" value="1"/>
</dbReference>
<keyword evidence="5" id="KW-0574">Periplasm</keyword>
<gene>
    <name evidence="12" type="ORF">C0W93_14970</name>
</gene>
<reference evidence="12 13" key="1">
    <citation type="submission" date="2018-03" db="EMBL/GenBank/DDBJ databases">
        <title>Whole genome sequencing of Histamine producing bacteria.</title>
        <authorList>
            <person name="Butler K."/>
        </authorList>
    </citation>
    <scope>NUCLEOTIDE SEQUENCE [LARGE SCALE GENOMIC DNA]</scope>
    <source>
        <strain evidence="12 13">Res.4.1</strain>
    </source>
</reference>
<dbReference type="GO" id="GO:0009055">
    <property type="term" value="F:electron transfer activity"/>
    <property type="evidence" value="ECO:0007669"/>
    <property type="project" value="InterPro"/>
</dbReference>
<keyword evidence="4 9" id="KW-0479">Metal-binding</keyword>
<dbReference type="InterPro" id="IPR050597">
    <property type="entry name" value="Cytochrome_c_Oxidase_Subunit"/>
</dbReference>
<evidence type="ECO:0000256" key="9">
    <source>
        <dbReference type="PIRSR" id="PIRSR000005-2"/>
    </source>
</evidence>
<evidence type="ECO:0000256" key="4">
    <source>
        <dbReference type="ARBA" id="ARBA00022723"/>
    </source>
</evidence>
<keyword evidence="2" id="KW-0813">Transport</keyword>
<feature type="binding site" description="axial binding residue" evidence="9">
    <location>
        <position position="37"/>
    </location>
    <ligand>
        <name>heme c</name>
        <dbReference type="ChEBI" id="CHEBI:61717"/>
        <label>1</label>
    </ligand>
    <ligandPart>
        <name>Fe</name>
        <dbReference type="ChEBI" id="CHEBI:18248"/>
    </ligandPart>
</feature>
<evidence type="ECO:0000256" key="3">
    <source>
        <dbReference type="ARBA" id="ARBA00022617"/>
    </source>
</evidence>
<keyword evidence="6" id="KW-0249">Electron transport</keyword>
<dbReference type="GO" id="GO:0020037">
    <property type="term" value="F:heme binding"/>
    <property type="evidence" value="ECO:0007669"/>
    <property type="project" value="InterPro"/>
</dbReference>
<comment type="PTM">
    <text evidence="8">Binds 2 heme c groups covalently per subunit.</text>
</comment>
<dbReference type="InterPro" id="IPR008168">
    <property type="entry name" value="Cyt_C_IC"/>
</dbReference>
<feature type="binding site" description="covalent" evidence="8">
    <location>
        <position position="140"/>
    </location>
    <ligand>
        <name>heme c</name>
        <dbReference type="ChEBI" id="CHEBI:61717"/>
        <label>2</label>
    </ligand>
</feature>
<proteinExistence type="predicted"/>
<comment type="caution">
    <text evidence="12">The sequence shown here is derived from an EMBL/GenBank/DDBJ whole genome shotgun (WGS) entry which is preliminary data.</text>
</comment>
<comment type="subcellular location">
    <subcellularLocation>
        <location evidence="1">Periplasm</location>
    </subcellularLocation>
</comment>
<evidence type="ECO:0000313" key="13">
    <source>
        <dbReference type="Proteomes" id="UP000240530"/>
    </source>
</evidence>
<dbReference type="InterPro" id="IPR009056">
    <property type="entry name" value="Cyt_c-like_dom"/>
</dbReference>
<dbReference type="Pfam" id="PF00034">
    <property type="entry name" value="Cytochrom_C"/>
    <property type="match status" value="2"/>
</dbReference>
<keyword evidence="10" id="KW-0732">Signal</keyword>
<dbReference type="RefSeq" id="WP_008985969.1">
    <property type="nucleotide sequence ID" value="NZ_CP131572.1"/>
</dbReference>
<dbReference type="Proteomes" id="UP000240530">
    <property type="component" value="Unassembled WGS sequence"/>
</dbReference>
<feature type="domain" description="Cytochrome c" evidence="11">
    <location>
        <begin position="21"/>
        <end position="107"/>
    </location>
</feature>
<feature type="chain" id="PRO_5015442983" evidence="10">
    <location>
        <begin position="19"/>
        <end position="207"/>
    </location>
</feature>
<evidence type="ECO:0000256" key="6">
    <source>
        <dbReference type="ARBA" id="ARBA00022982"/>
    </source>
</evidence>
<dbReference type="InterPro" id="IPR024167">
    <property type="entry name" value="Cytochrome_c4-like"/>
</dbReference>
<name>A0A2T3KSP8_PHOLD</name>
<dbReference type="PROSITE" id="PS51007">
    <property type="entry name" value="CYTC"/>
    <property type="match status" value="2"/>
</dbReference>
<feature type="binding site" description="covalent" evidence="8">
    <location>
        <position position="137"/>
    </location>
    <ligand>
        <name>heme c</name>
        <dbReference type="ChEBI" id="CHEBI:61717"/>
        <label>2</label>
    </ligand>
</feature>
<keyword evidence="3 8" id="KW-0349">Heme</keyword>
<dbReference type="InterPro" id="IPR036909">
    <property type="entry name" value="Cyt_c-like_dom_sf"/>
</dbReference>
<evidence type="ECO:0000256" key="10">
    <source>
        <dbReference type="SAM" id="SignalP"/>
    </source>
</evidence>
<evidence type="ECO:0000256" key="1">
    <source>
        <dbReference type="ARBA" id="ARBA00004418"/>
    </source>
</evidence>
<dbReference type="PIRSF" id="PIRSF000005">
    <property type="entry name" value="Cytochrome_c4"/>
    <property type="match status" value="1"/>
</dbReference>
<evidence type="ECO:0000256" key="2">
    <source>
        <dbReference type="ARBA" id="ARBA00022448"/>
    </source>
</evidence>
<evidence type="ECO:0000259" key="11">
    <source>
        <dbReference type="PROSITE" id="PS51007"/>
    </source>
</evidence>
<feature type="binding site" description="axial binding residue" evidence="9">
    <location>
        <position position="184"/>
    </location>
    <ligand>
        <name>heme c</name>
        <dbReference type="ChEBI" id="CHEBI:61717"/>
        <label>2</label>
    </ligand>
    <ligandPart>
        <name>Fe</name>
        <dbReference type="ChEBI" id="CHEBI:18248"/>
    </ligandPart>
</feature>
<protein>
    <submittedName>
        <fullName evidence="12">Cytochrome c4</fullName>
    </submittedName>
</protein>
<organism evidence="12 13">
    <name type="scientific">Photobacterium leiognathi subsp. mandapamensis</name>
    <name type="common">Photobacterium mandapamensis</name>
    <dbReference type="NCBI Taxonomy" id="48408"/>
    <lineage>
        <taxon>Bacteria</taxon>
        <taxon>Pseudomonadati</taxon>
        <taxon>Pseudomonadota</taxon>
        <taxon>Gammaproteobacteria</taxon>
        <taxon>Vibrionales</taxon>
        <taxon>Vibrionaceae</taxon>
        <taxon>Photobacterium</taxon>
    </lineage>
</organism>
<sequence length="207" mass="21941">MKKLILILTLLASYSAMAEEGNIEAGKAKAATCAACHGTDGNAAAMPQYPKLAGQHPAYIEKQLKEFKLAMSTGGKQGRNDPVMGGMVAALTDQDMADLAAYFSSLPISDNTSSEESIEVAQQLYRFGDAERGVAACIACHGPRGNGTSLSGFPKISGQNAEYVKLQLEKFRSGDRANDMNAMMRSVAAKLSDEEINALSQYVGGLH</sequence>
<dbReference type="PANTHER" id="PTHR33751">
    <property type="entry name" value="CBB3-TYPE CYTOCHROME C OXIDASE SUBUNIT FIXP"/>
    <property type="match status" value="1"/>
</dbReference>
<dbReference type="GeneID" id="99740909"/>
<keyword evidence="7 9" id="KW-0408">Iron</keyword>
<feature type="domain" description="Cytochrome c" evidence="11">
    <location>
        <begin position="116"/>
        <end position="207"/>
    </location>
</feature>
<evidence type="ECO:0000313" key="12">
    <source>
        <dbReference type="EMBL" id="PSV09502.1"/>
    </source>
</evidence>
<feature type="binding site" description="axial binding residue" evidence="9">
    <location>
        <position position="84"/>
    </location>
    <ligand>
        <name>heme c</name>
        <dbReference type="ChEBI" id="CHEBI:61717"/>
        <label>1</label>
    </ligand>
    <ligandPart>
        <name>Fe</name>
        <dbReference type="ChEBI" id="CHEBI:18248"/>
    </ligandPart>
</feature>
<dbReference type="GO" id="GO:0005506">
    <property type="term" value="F:iron ion binding"/>
    <property type="evidence" value="ECO:0007669"/>
    <property type="project" value="InterPro"/>
</dbReference>
<dbReference type="AlphaFoldDB" id="A0A2T3KSP8"/>